<feature type="signal peptide" evidence="5">
    <location>
        <begin position="1"/>
        <end position="25"/>
    </location>
</feature>
<feature type="domain" description="Haemolysin activator HlyB C-terminal" evidence="6">
    <location>
        <begin position="221"/>
        <end position="538"/>
    </location>
</feature>
<evidence type="ECO:0000313" key="8">
    <source>
        <dbReference type="EMBL" id="MBR0667900.1"/>
    </source>
</evidence>
<dbReference type="EMBL" id="JAAGBB010000043">
    <property type="protein sequence ID" value="MBR0667900.1"/>
    <property type="molecule type" value="Genomic_DNA"/>
</dbReference>
<comment type="caution">
    <text evidence="8">The sequence shown here is derived from an EMBL/GenBank/DDBJ whole genome shotgun (WGS) entry which is preliminary data.</text>
</comment>
<name>A0ABS5F5Q5_9PROT</name>
<evidence type="ECO:0000256" key="3">
    <source>
        <dbReference type="ARBA" id="ARBA00023237"/>
    </source>
</evidence>
<keyword evidence="1" id="KW-1134">Transmembrane beta strand</keyword>
<keyword evidence="2" id="KW-0812">Transmembrane</keyword>
<feature type="region of interest" description="Disordered" evidence="4">
    <location>
        <begin position="31"/>
        <end position="67"/>
    </location>
</feature>
<evidence type="ECO:0000256" key="2">
    <source>
        <dbReference type="ARBA" id="ARBA00022692"/>
    </source>
</evidence>
<dbReference type="PANTHER" id="PTHR34597">
    <property type="entry name" value="SLR1661 PROTEIN"/>
    <property type="match status" value="1"/>
</dbReference>
<proteinExistence type="predicted"/>
<keyword evidence="9" id="KW-1185">Reference proteome</keyword>
<keyword evidence="5" id="KW-0732">Signal</keyword>
<evidence type="ECO:0000256" key="1">
    <source>
        <dbReference type="ARBA" id="ARBA00022452"/>
    </source>
</evidence>
<evidence type="ECO:0000256" key="4">
    <source>
        <dbReference type="SAM" id="MobiDB-lite"/>
    </source>
</evidence>
<dbReference type="InterPro" id="IPR051544">
    <property type="entry name" value="TPS_OM_transporter"/>
</dbReference>
<sequence length="580" mass="62569">MRSRTYVTCVAAAASLLLAAIPAVAQVAAPPPPSRAIEGITPREPPRLSPRAEPPPPEAQRGPGETRQVAVTRVVVQGNTALSDAALRPVVAPLEGTTITLARVEQARLAIVTAYRNAGYAFVTVAAALAPDGPDRSELRLAVTEGYVAEARLEGDIGPAGTQVLRFLNVATEERPVRVETVERALLLASDVPGVTVRGLLQPVQGEPGALRLVAQVSRRAVSGFATADNRAYRLTGPWQGLFVIGANSFTEFGERTEISLFGSERETQWFTQAAFETFIGSSGLRLRLYAGTGRTQPGGVLEQVGYTADTQIGGVSLTYPIIRSRPLNLYAVGQFDLFNSLVENETFGQRSRTSRDAVRAFRGGFDTQFADSLFGLVPLATNIGSFRISQGSTVFGGTGNEARDPTRQTSVFDFLKATGEFQRTQPIFSPFADAMVNVQVLLAGQWSDDVLPASERYFLGGNRLGRGYYAGQAAGDRAYGYAVELQLDTAWDVPLSPFPGSGRATSQFYAFYDYGRAEQNLESDRNHKAVSWGGGIRTVLSEAVSLDLEFARRLTRQIDGDAADPLRANAVFFRTLVRF</sequence>
<evidence type="ECO:0000313" key="9">
    <source>
        <dbReference type="Proteomes" id="UP001196870"/>
    </source>
</evidence>
<dbReference type="InterPro" id="IPR013686">
    <property type="entry name" value="Polypept-transport_assoc_ShlB"/>
</dbReference>
<dbReference type="Pfam" id="PF03865">
    <property type="entry name" value="ShlB"/>
    <property type="match status" value="1"/>
</dbReference>
<evidence type="ECO:0000256" key="5">
    <source>
        <dbReference type="SAM" id="SignalP"/>
    </source>
</evidence>
<feature type="chain" id="PRO_5047053768" evidence="5">
    <location>
        <begin position="26"/>
        <end position="580"/>
    </location>
</feature>
<evidence type="ECO:0000259" key="6">
    <source>
        <dbReference type="Pfam" id="PF03865"/>
    </source>
</evidence>
<reference evidence="9" key="1">
    <citation type="journal article" date="2021" name="Syst. Appl. Microbiol.">
        <title>Roseomonas hellenica sp. nov., isolated from roots of wild-growing Alkanna tinctoria.</title>
        <authorList>
            <person name="Rat A."/>
            <person name="Naranjo H.D."/>
            <person name="Lebbe L."/>
            <person name="Cnockaert M."/>
            <person name="Krigas N."/>
            <person name="Grigoriadou K."/>
            <person name="Maloupa E."/>
            <person name="Willems A."/>
        </authorList>
    </citation>
    <scope>NUCLEOTIDE SEQUENCE [LARGE SCALE GENOMIC DNA]</scope>
    <source>
        <strain evidence="9">LMG 31523</strain>
    </source>
</reference>
<dbReference type="RefSeq" id="WP_211855678.1">
    <property type="nucleotide sequence ID" value="NZ_JAAGBB010000043.1"/>
</dbReference>
<dbReference type="Proteomes" id="UP001196870">
    <property type="component" value="Unassembled WGS sequence"/>
</dbReference>
<evidence type="ECO:0000259" key="7">
    <source>
        <dbReference type="Pfam" id="PF08479"/>
    </source>
</evidence>
<accession>A0ABS5F5Q5</accession>
<dbReference type="Gene3D" id="2.40.160.50">
    <property type="entry name" value="membrane protein fhac: a member of the omp85/tpsb transporter family"/>
    <property type="match status" value="1"/>
</dbReference>
<dbReference type="InterPro" id="IPR005565">
    <property type="entry name" value="Hemolysn_activator_HlyB_C"/>
</dbReference>
<dbReference type="Pfam" id="PF08479">
    <property type="entry name" value="POTRA_2"/>
    <property type="match status" value="1"/>
</dbReference>
<feature type="domain" description="Polypeptide-transport-associated ShlB-type" evidence="7">
    <location>
        <begin position="70"/>
        <end position="146"/>
    </location>
</feature>
<protein>
    <submittedName>
        <fullName evidence="8">ShlB/FhaC/HecB family hemolysin secretion/activation protein</fullName>
    </submittedName>
</protein>
<organism evidence="8 9">
    <name type="scientific">Plastoroseomonas hellenica</name>
    <dbReference type="NCBI Taxonomy" id="2687306"/>
    <lineage>
        <taxon>Bacteria</taxon>
        <taxon>Pseudomonadati</taxon>
        <taxon>Pseudomonadota</taxon>
        <taxon>Alphaproteobacteria</taxon>
        <taxon>Acetobacterales</taxon>
        <taxon>Acetobacteraceae</taxon>
        <taxon>Plastoroseomonas</taxon>
    </lineage>
</organism>
<dbReference type="Gene3D" id="3.10.20.310">
    <property type="entry name" value="membrane protein fhac"/>
    <property type="match status" value="1"/>
</dbReference>
<dbReference type="PANTHER" id="PTHR34597:SF6">
    <property type="entry name" value="BLR6126 PROTEIN"/>
    <property type="match status" value="1"/>
</dbReference>
<keyword evidence="3" id="KW-0998">Cell outer membrane</keyword>
<keyword evidence="1" id="KW-0472">Membrane</keyword>
<gene>
    <name evidence="8" type="ORF">GXW71_26330</name>
</gene>